<organism evidence="3">
    <name type="scientific">Echinostoma caproni</name>
    <dbReference type="NCBI Taxonomy" id="27848"/>
    <lineage>
        <taxon>Eukaryota</taxon>
        <taxon>Metazoa</taxon>
        <taxon>Spiralia</taxon>
        <taxon>Lophotrochozoa</taxon>
        <taxon>Platyhelminthes</taxon>
        <taxon>Trematoda</taxon>
        <taxon>Digenea</taxon>
        <taxon>Plagiorchiida</taxon>
        <taxon>Echinostomata</taxon>
        <taxon>Echinostomatoidea</taxon>
        <taxon>Echinostomatidae</taxon>
        <taxon>Echinostoma</taxon>
    </lineage>
</organism>
<proteinExistence type="predicted"/>
<dbReference type="EMBL" id="UZAN01019376">
    <property type="protein sequence ID" value="VDP49815.1"/>
    <property type="molecule type" value="Genomic_DNA"/>
</dbReference>
<evidence type="ECO:0000313" key="3">
    <source>
        <dbReference type="WBParaSite" id="ECPE_0000192901-mRNA-1"/>
    </source>
</evidence>
<evidence type="ECO:0000313" key="2">
    <source>
        <dbReference type="Proteomes" id="UP000272942"/>
    </source>
</evidence>
<accession>A0A183A4P4</accession>
<dbReference type="Proteomes" id="UP000272942">
    <property type="component" value="Unassembled WGS sequence"/>
</dbReference>
<dbReference type="Gene3D" id="2.70.210.12">
    <property type="entry name" value="GTP1/OBG domain"/>
    <property type="match status" value="1"/>
</dbReference>
<keyword evidence="2" id="KW-1185">Reference proteome</keyword>
<reference evidence="3" key="1">
    <citation type="submission" date="2016-06" db="UniProtKB">
        <authorList>
            <consortium name="WormBaseParasite"/>
        </authorList>
    </citation>
    <scope>IDENTIFICATION</scope>
</reference>
<name>A0A183A4P4_9TREM</name>
<dbReference type="OrthoDB" id="347018at2759"/>
<dbReference type="SUPFAM" id="SSF82051">
    <property type="entry name" value="Obg GTP-binding protein N-terminal domain"/>
    <property type="match status" value="1"/>
</dbReference>
<evidence type="ECO:0000313" key="1">
    <source>
        <dbReference type="EMBL" id="VDP49815.1"/>
    </source>
</evidence>
<dbReference type="AlphaFoldDB" id="A0A183A4P4"/>
<dbReference type="InterPro" id="IPR036726">
    <property type="entry name" value="GTP1_OBG_dom_sf"/>
</dbReference>
<dbReference type="WBParaSite" id="ECPE_0000192901-mRNA-1">
    <property type="protein sequence ID" value="ECPE_0000192901-mRNA-1"/>
    <property type="gene ID" value="ECPE_0000192901"/>
</dbReference>
<sequence>MSKKFVDRLRIFVSAGSGAAGNPAIRGKGGDGGSVYLEVKEGYSLGRLVQDNPSKRFKVCDFVFTCVISSSQLAFVFLECREIYLHSVQLISEHAFS</sequence>
<reference evidence="1 2" key="2">
    <citation type="submission" date="2018-11" db="EMBL/GenBank/DDBJ databases">
        <authorList>
            <consortium name="Pathogen Informatics"/>
        </authorList>
    </citation>
    <scope>NUCLEOTIDE SEQUENCE [LARGE SCALE GENOMIC DNA]</scope>
    <source>
        <strain evidence="1 2">Egypt</strain>
    </source>
</reference>
<protein>
    <submittedName>
        <fullName evidence="3">Obg domain-containing protein</fullName>
    </submittedName>
</protein>
<gene>
    <name evidence="1" type="ORF">ECPE_LOCUS1929</name>
</gene>